<gene>
    <name evidence="2" type="ORF">FHW16_000509</name>
</gene>
<evidence type="ECO:0000259" key="1">
    <source>
        <dbReference type="Pfam" id="PF01370"/>
    </source>
</evidence>
<name>A0A839EK02_9HYPH</name>
<dbReference type="GO" id="GO:0003978">
    <property type="term" value="F:UDP-glucose 4-epimerase activity"/>
    <property type="evidence" value="ECO:0007669"/>
    <property type="project" value="UniProtKB-EC"/>
</dbReference>
<keyword evidence="2" id="KW-0413">Isomerase</keyword>
<protein>
    <submittedName>
        <fullName evidence="2">UDP-glucose 4-epimerase</fullName>
        <ecNumber evidence="2">5.1.3.2</ecNumber>
    </submittedName>
</protein>
<dbReference type="AlphaFoldDB" id="A0A839EK02"/>
<dbReference type="PANTHER" id="PTHR43245:SF58">
    <property type="entry name" value="BLL5923 PROTEIN"/>
    <property type="match status" value="1"/>
</dbReference>
<dbReference type="Gene3D" id="3.40.50.720">
    <property type="entry name" value="NAD(P)-binding Rossmann-like Domain"/>
    <property type="match status" value="1"/>
</dbReference>
<dbReference type="PANTHER" id="PTHR43245">
    <property type="entry name" value="BIFUNCTIONAL POLYMYXIN RESISTANCE PROTEIN ARNA"/>
    <property type="match status" value="1"/>
</dbReference>
<dbReference type="Pfam" id="PF01370">
    <property type="entry name" value="Epimerase"/>
    <property type="match status" value="1"/>
</dbReference>
<dbReference type="EMBL" id="JACGXN010000001">
    <property type="protein sequence ID" value="MBA8876827.1"/>
    <property type="molecule type" value="Genomic_DNA"/>
</dbReference>
<reference evidence="2 3" key="1">
    <citation type="submission" date="2020-07" db="EMBL/GenBank/DDBJ databases">
        <title>Genomic Encyclopedia of Type Strains, Phase IV (KMG-V): Genome sequencing to study the core and pangenomes of soil and plant-associated prokaryotes.</title>
        <authorList>
            <person name="Whitman W."/>
        </authorList>
    </citation>
    <scope>NUCLEOTIDE SEQUENCE [LARGE SCALE GENOMIC DNA]</scope>
    <source>
        <strain evidence="2 3">AN3</strain>
    </source>
</reference>
<dbReference type="SUPFAM" id="SSF51735">
    <property type="entry name" value="NAD(P)-binding Rossmann-fold domains"/>
    <property type="match status" value="1"/>
</dbReference>
<sequence>MTKGKVLVTGASGFIGQELVPYLMAAGYQVTGASRSSGSGAILPIETIPLPLPAAPDDDFTQLLAGFDHVVHLAAIAHTRLPDAAQLYHDVNCILAAKLAKAADQTIDGKLVFLSSIRAQAGPIQDGLVTELSTPRPTDDYGRAKLAAEAEIAKAMPKRNFTILRPVLVYGPGVKGNMAALIKIAALRMPLPFQSLTGQRSVLDRSALCRAVLHSLQSTNTDGGIYIVADKNPMTAAGIITAIRRGMGRHAGLFALPAALLHLAALITGQNQRWHTLNGPLVASAALLESTGWEPTIDSGLRIGQSVLQKSSVTEYA</sequence>
<dbReference type="Proteomes" id="UP000549052">
    <property type="component" value="Unassembled WGS sequence"/>
</dbReference>
<keyword evidence="3" id="KW-1185">Reference proteome</keyword>
<feature type="domain" description="NAD-dependent epimerase/dehydratase" evidence="1">
    <location>
        <begin position="6"/>
        <end position="228"/>
    </location>
</feature>
<organism evidence="2 3">
    <name type="scientific">Phyllobacterium myrsinacearum</name>
    <dbReference type="NCBI Taxonomy" id="28101"/>
    <lineage>
        <taxon>Bacteria</taxon>
        <taxon>Pseudomonadati</taxon>
        <taxon>Pseudomonadota</taxon>
        <taxon>Alphaproteobacteria</taxon>
        <taxon>Hyphomicrobiales</taxon>
        <taxon>Phyllobacteriaceae</taxon>
        <taxon>Phyllobacterium</taxon>
    </lineage>
</organism>
<dbReference type="InterPro" id="IPR050177">
    <property type="entry name" value="Lipid_A_modif_metabolic_enz"/>
</dbReference>
<dbReference type="RefSeq" id="WP_182547579.1">
    <property type="nucleotide sequence ID" value="NZ_JACGXN010000001.1"/>
</dbReference>
<proteinExistence type="predicted"/>
<dbReference type="EC" id="5.1.3.2" evidence="2"/>
<dbReference type="InterPro" id="IPR001509">
    <property type="entry name" value="Epimerase_deHydtase"/>
</dbReference>
<accession>A0A839EK02</accession>
<comment type="caution">
    <text evidence="2">The sequence shown here is derived from an EMBL/GenBank/DDBJ whole genome shotgun (WGS) entry which is preliminary data.</text>
</comment>
<evidence type="ECO:0000313" key="3">
    <source>
        <dbReference type="Proteomes" id="UP000549052"/>
    </source>
</evidence>
<evidence type="ECO:0000313" key="2">
    <source>
        <dbReference type="EMBL" id="MBA8876827.1"/>
    </source>
</evidence>
<dbReference type="InterPro" id="IPR036291">
    <property type="entry name" value="NAD(P)-bd_dom_sf"/>
</dbReference>